<gene>
    <name evidence="1" type="ORF">V6984_16810</name>
</gene>
<evidence type="ECO:0000313" key="1">
    <source>
        <dbReference type="EMBL" id="XAH73152.1"/>
    </source>
</evidence>
<sequence length="65" mass="7290">MTEETKQSLQLAFEILRRTLIDNNCSVALSKSGISVFDTATYMQTGKFDGITVDINSLVREEEKC</sequence>
<name>A0ABZ3EUZ2_9FIRM</name>
<protein>
    <submittedName>
        <fullName evidence="1">Uncharacterized protein</fullName>
    </submittedName>
</protein>
<reference evidence="1 2" key="1">
    <citation type="submission" date="2024-02" db="EMBL/GenBank/DDBJ databases">
        <title>Bacterial strain from lacustrine sediment.</title>
        <authorList>
            <person name="Petit C."/>
            <person name="Fadhlaoui K."/>
        </authorList>
    </citation>
    <scope>NUCLEOTIDE SEQUENCE [LARGE SCALE GENOMIC DNA]</scope>
    <source>
        <strain evidence="1 2">IPX-CK</strain>
    </source>
</reference>
<organism evidence="1 2">
    <name type="scientific">Kineothrix sedimenti</name>
    <dbReference type="NCBI Taxonomy" id="3123317"/>
    <lineage>
        <taxon>Bacteria</taxon>
        <taxon>Bacillati</taxon>
        <taxon>Bacillota</taxon>
        <taxon>Clostridia</taxon>
        <taxon>Lachnospirales</taxon>
        <taxon>Lachnospiraceae</taxon>
        <taxon>Kineothrix</taxon>
    </lineage>
</organism>
<proteinExistence type="predicted"/>
<keyword evidence="2" id="KW-1185">Reference proteome</keyword>
<accession>A0ABZ3EUZ2</accession>
<evidence type="ECO:0000313" key="2">
    <source>
        <dbReference type="Proteomes" id="UP001451571"/>
    </source>
</evidence>
<dbReference type="Proteomes" id="UP001451571">
    <property type="component" value="Chromosome"/>
</dbReference>
<dbReference type="EMBL" id="CP146256">
    <property type="protein sequence ID" value="XAH73152.1"/>
    <property type="molecule type" value="Genomic_DNA"/>
</dbReference>
<dbReference type="RefSeq" id="WP_342756759.1">
    <property type="nucleotide sequence ID" value="NZ_CP146256.1"/>
</dbReference>